<keyword evidence="3" id="KW-1185">Reference proteome</keyword>
<name>A0AA39PBC1_9AGAR</name>
<dbReference type="Proteomes" id="UP001175228">
    <property type="component" value="Unassembled WGS sequence"/>
</dbReference>
<dbReference type="AlphaFoldDB" id="A0AA39PBC1"/>
<organism evidence="2 3">
    <name type="scientific">Armillaria luteobubalina</name>
    <dbReference type="NCBI Taxonomy" id="153913"/>
    <lineage>
        <taxon>Eukaryota</taxon>
        <taxon>Fungi</taxon>
        <taxon>Dikarya</taxon>
        <taxon>Basidiomycota</taxon>
        <taxon>Agaricomycotina</taxon>
        <taxon>Agaricomycetes</taxon>
        <taxon>Agaricomycetidae</taxon>
        <taxon>Agaricales</taxon>
        <taxon>Marasmiineae</taxon>
        <taxon>Physalacriaceae</taxon>
        <taxon>Armillaria</taxon>
    </lineage>
</organism>
<gene>
    <name evidence="2" type="ORF">EDD18DRAFT_1468228</name>
</gene>
<sequence length="111" mass="11807">MAISFDLFGFMRRKVRARRSGNKFWAQANFIPDFLSANNTSGFGLDTRGFTSGVPSSPSAESGGAAHRKPSPLVSALPLTSPPARITSISDIVFSNAAFDALLESRNAGDQ</sequence>
<evidence type="ECO:0000256" key="1">
    <source>
        <dbReference type="SAM" id="MobiDB-lite"/>
    </source>
</evidence>
<accession>A0AA39PBC1</accession>
<dbReference type="EMBL" id="JAUEPU010000074">
    <property type="protein sequence ID" value="KAK0481098.1"/>
    <property type="molecule type" value="Genomic_DNA"/>
</dbReference>
<evidence type="ECO:0000313" key="3">
    <source>
        <dbReference type="Proteomes" id="UP001175228"/>
    </source>
</evidence>
<feature type="region of interest" description="Disordered" evidence="1">
    <location>
        <begin position="50"/>
        <end position="80"/>
    </location>
</feature>
<comment type="caution">
    <text evidence="2">The sequence shown here is derived from an EMBL/GenBank/DDBJ whole genome shotgun (WGS) entry which is preliminary data.</text>
</comment>
<reference evidence="2" key="1">
    <citation type="submission" date="2023-06" db="EMBL/GenBank/DDBJ databases">
        <authorList>
            <consortium name="Lawrence Berkeley National Laboratory"/>
            <person name="Ahrendt S."/>
            <person name="Sahu N."/>
            <person name="Indic B."/>
            <person name="Wong-Bajracharya J."/>
            <person name="Merenyi Z."/>
            <person name="Ke H.-M."/>
            <person name="Monk M."/>
            <person name="Kocsube S."/>
            <person name="Drula E."/>
            <person name="Lipzen A."/>
            <person name="Balint B."/>
            <person name="Henrissat B."/>
            <person name="Andreopoulos B."/>
            <person name="Martin F.M."/>
            <person name="Harder C.B."/>
            <person name="Rigling D."/>
            <person name="Ford K.L."/>
            <person name="Foster G.D."/>
            <person name="Pangilinan J."/>
            <person name="Papanicolaou A."/>
            <person name="Barry K."/>
            <person name="LaButti K."/>
            <person name="Viragh M."/>
            <person name="Koriabine M."/>
            <person name="Yan M."/>
            <person name="Riley R."/>
            <person name="Champramary S."/>
            <person name="Plett K.L."/>
            <person name="Tsai I.J."/>
            <person name="Slot J."/>
            <person name="Sipos G."/>
            <person name="Plett J."/>
            <person name="Nagy L.G."/>
            <person name="Grigoriev I.V."/>
        </authorList>
    </citation>
    <scope>NUCLEOTIDE SEQUENCE</scope>
    <source>
        <strain evidence="2">HWK02</strain>
    </source>
</reference>
<protein>
    <submittedName>
        <fullName evidence="2">Uncharacterized protein</fullName>
    </submittedName>
</protein>
<evidence type="ECO:0000313" key="2">
    <source>
        <dbReference type="EMBL" id="KAK0481098.1"/>
    </source>
</evidence>
<proteinExistence type="predicted"/>
<feature type="compositionally biased region" description="Low complexity" evidence="1">
    <location>
        <begin position="52"/>
        <end position="65"/>
    </location>
</feature>